<dbReference type="AlphaFoldDB" id="A0A699K6Y0"/>
<dbReference type="EMBL" id="BKCJ010489496">
    <property type="protein sequence ID" value="GFA79598.1"/>
    <property type="molecule type" value="Genomic_DNA"/>
</dbReference>
<feature type="non-terminal residue" evidence="1">
    <location>
        <position position="1"/>
    </location>
</feature>
<sequence>NRRDLPKDTPIDRLEVLRYGTEKGRKVRMGRLRQSLHWNEPNKVLCDEVSISIEGAEECKRNVRIKGEKKAALHTLRQKPGQFI</sequence>
<name>A0A699K6Y0_TANCI</name>
<evidence type="ECO:0000313" key="1">
    <source>
        <dbReference type="EMBL" id="GFA79598.1"/>
    </source>
</evidence>
<accession>A0A699K6Y0</accession>
<reference evidence="1" key="1">
    <citation type="journal article" date="2019" name="Sci. Rep.">
        <title>Draft genome of Tanacetum cinerariifolium, the natural source of mosquito coil.</title>
        <authorList>
            <person name="Yamashiro T."/>
            <person name="Shiraishi A."/>
            <person name="Satake H."/>
            <person name="Nakayama K."/>
        </authorList>
    </citation>
    <scope>NUCLEOTIDE SEQUENCE</scope>
</reference>
<protein>
    <submittedName>
        <fullName evidence="1">Uncharacterized protein</fullName>
    </submittedName>
</protein>
<proteinExistence type="predicted"/>
<gene>
    <name evidence="1" type="ORF">Tci_651570</name>
</gene>
<organism evidence="1">
    <name type="scientific">Tanacetum cinerariifolium</name>
    <name type="common">Dalmatian daisy</name>
    <name type="synonym">Chrysanthemum cinerariifolium</name>
    <dbReference type="NCBI Taxonomy" id="118510"/>
    <lineage>
        <taxon>Eukaryota</taxon>
        <taxon>Viridiplantae</taxon>
        <taxon>Streptophyta</taxon>
        <taxon>Embryophyta</taxon>
        <taxon>Tracheophyta</taxon>
        <taxon>Spermatophyta</taxon>
        <taxon>Magnoliopsida</taxon>
        <taxon>eudicotyledons</taxon>
        <taxon>Gunneridae</taxon>
        <taxon>Pentapetalae</taxon>
        <taxon>asterids</taxon>
        <taxon>campanulids</taxon>
        <taxon>Asterales</taxon>
        <taxon>Asteraceae</taxon>
        <taxon>Asteroideae</taxon>
        <taxon>Anthemideae</taxon>
        <taxon>Anthemidinae</taxon>
        <taxon>Tanacetum</taxon>
    </lineage>
</organism>
<comment type="caution">
    <text evidence="1">The sequence shown here is derived from an EMBL/GenBank/DDBJ whole genome shotgun (WGS) entry which is preliminary data.</text>
</comment>